<keyword evidence="12" id="KW-1185">Reference proteome</keyword>
<name>A0A556QNR3_9BACT</name>
<evidence type="ECO:0000256" key="5">
    <source>
        <dbReference type="ARBA" id="ARBA00022676"/>
    </source>
</evidence>
<dbReference type="GO" id="GO:0004134">
    <property type="term" value="F:4-alpha-glucanotransferase activity"/>
    <property type="evidence" value="ECO:0007669"/>
    <property type="project" value="UniProtKB-EC"/>
</dbReference>
<dbReference type="InterPro" id="IPR017853">
    <property type="entry name" value="GH"/>
</dbReference>
<keyword evidence="6 10" id="KW-0808">Transferase</keyword>
<evidence type="ECO:0000256" key="8">
    <source>
        <dbReference type="ARBA" id="ARBA00031423"/>
    </source>
</evidence>
<dbReference type="RefSeq" id="WP_144228615.1">
    <property type="nucleotide sequence ID" value="NZ_CBCRVV010000003.1"/>
</dbReference>
<gene>
    <name evidence="11" type="primary">malQ</name>
    <name evidence="11" type="ORF">FPL22_02925</name>
</gene>
<comment type="catalytic activity">
    <reaction evidence="1 10">
        <text>Transfers a segment of a (1-&gt;4)-alpha-D-glucan to a new position in an acceptor, which may be glucose or a (1-&gt;4)-alpha-D-glucan.</text>
        <dbReference type="EC" id="2.4.1.25"/>
    </reaction>
</comment>
<accession>A0A556QNR3</accession>
<dbReference type="Pfam" id="PF02446">
    <property type="entry name" value="Glyco_hydro_77"/>
    <property type="match status" value="1"/>
</dbReference>
<dbReference type="OrthoDB" id="9811841at2"/>
<dbReference type="EMBL" id="VMBG01000001">
    <property type="protein sequence ID" value="TSJ78274.1"/>
    <property type="molecule type" value="Genomic_DNA"/>
</dbReference>
<dbReference type="Proteomes" id="UP000315648">
    <property type="component" value="Unassembled WGS sequence"/>
</dbReference>
<evidence type="ECO:0000256" key="4">
    <source>
        <dbReference type="ARBA" id="ARBA00020295"/>
    </source>
</evidence>
<evidence type="ECO:0000256" key="9">
    <source>
        <dbReference type="ARBA" id="ARBA00031501"/>
    </source>
</evidence>
<evidence type="ECO:0000256" key="3">
    <source>
        <dbReference type="ARBA" id="ARBA00012560"/>
    </source>
</evidence>
<comment type="caution">
    <text evidence="11">The sequence shown here is derived from an EMBL/GenBank/DDBJ whole genome shotgun (WGS) entry which is preliminary data.</text>
</comment>
<dbReference type="PANTHER" id="PTHR32438">
    <property type="entry name" value="4-ALPHA-GLUCANOTRANSFERASE DPE1, CHLOROPLASTIC/AMYLOPLASTIC"/>
    <property type="match status" value="1"/>
</dbReference>
<dbReference type="GO" id="GO:0005975">
    <property type="term" value="P:carbohydrate metabolic process"/>
    <property type="evidence" value="ECO:0007669"/>
    <property type="project" value="InterPro"/>
</dbReference>
<dbReference type="EC" id="2.4.1.25" evidence="3 10"/>
<evidence type="ECO:0000256" key="6">
    <source>
        <dbReference type="ARBA" id="ARBA00022679"/>
    </source>
</evidence>
<dbReference type="AlphaFoldDB" id="A0A556QNR3"/>
<keyword evidence="7 10" id="KW-0119">Carbohydrate metabolism</keyword>
<keyword evidence="5 10" id="KW-0328">Glycosyltransferase</keyword>
<dbReference type="Gene3D" id="3.20.20.80">
    <property type="entry name" value="Glycosidases"/>
    <property type="match status" value="1"/>
</dbReference>
<evidence type="ECO:0000313" key="11">
    <source>
        <dbReference type="EMBL" id="TSJ78274.1"/>
    </source>
</evidence>
<evidence type="ECO:0000313" key="12">
    <source>
        <dbReference type="Proteomes" id="UP000315648"/>
    </source>
</evidence>
<evidence type="ECO:0000256" key="7">
    <source>
        <dbReference type="ARBA" id="ARBA00023277"/>
    </source>
</evidence>
<organism evidence="11 12">
    <name type="scientific">Rariglobus hedericola</name>
    <dbReference type="NCBI Taxonomy" id="2597822"/>
    <lineage>
        <taxon>Bacteria</taxon>
        <taxon>Pseudomonadati</taxon>
        <taxon>Verrucomicrobiota</taxon>
        <taxon>Opitutia</taxon>
        <taxon>Opitutales</taxon>
        <taxon>Opitutaceae</taxon>
        <taxon>Rariglobus</taxon>
    </lineage>
</organism>
<dbReference type="NCBIfam" id="NF011080">
    <property type="entry name" value="PRK14508.1-3"/>
    <property type="match status" value="1"/>
</dbReference>
<dbReference type="NCBIfam" id="TIGR00217">
    <property type="entry name" value="malQ"/>
    <property type="match status" value="1"/>
</dbReference>
<protein>
    <recommendedName>
        <fullName evidence="4 10">4-alpha-glucanotransferase</fullName>
        <ecNumber evidence="3 10">2.4.1.25</ecNumber>
    </recommendedName>
    <alternativeName>
        <fullName evidence="8 10">Amylomaltase</fullName>
    </alternativeName>
    <alternativeName>
        <fullName evidence="9 10">Disproportionating enzyme</fullName>
    </alternativeName>
</protein>
<comment type="similarity">
    <text evidence="2 10">Belongs to the disproportionating enzyme family.</text>
</comment>
<proteinExistence type="inferred from homology"/>
<dbReference type="SUPFAM" id="SSF51445">
    <property type="entry name" value="(Trans)glycosidases"/>
    <property type="match status" value="1"/>
</dbReference>
<evidence type="ECO:0000256" key="10">
    <source>
        <dbReference type="RuleBase" id="RU361207"/>
    </source>
</evidence>
<dbReference type="InterPro" id="IPR003385">
    <property type="entry name" value="Glyco_hydro_77"/>
</dbReference>
<dbReference type="PANTHER" id="PTHR32438:SF5">
    <property type="entry name" value="4-ALPHA-GLUCANOTRANSFERASE DPE1, CHLOROPLASTIC_AMYLOPLASTIC"/>
    <property type="match status" value="1"/>
</dbReference>
<evidence type="ECO:0000256" key="2">
    <source>
        <dbReference type="ARBA" id="ARBA00005684"/>
    </source>
</evidence>
<evidence type="ECO:0000256" key="1">
    <source>
        <dbReference type="ARBA" id="ARBA00000439"/>
    </source>
</evidence>
<sequence>MASTATLQAPLFSWLQQRSSGVLLHPTCLPNDQGIGVLDGSVDQLLEFLKDSGVSQWQLCPLGPTGYGDSPYQCFSSFAGNPYLIDLYPLVHCGLLTHGDLDSVRQLPRDRVDYGWLYSTKFPLLFKAFELYAGQRDSVKLPYGDFESFKSTHASWLAPYSLFLAIKDYYHGAAWWDWPEDVRFFAKAQKSQLAKTVAARAEAHAFFQYLFFGQWARVRTKATSLGIEIIGDAPIFVARDSADVWAAPRLFQINQKTGVPLAVAGVPPDYFSADGQLWGNPLYAWDEHAADGYSWWLARLKANFALCDIVRIDHFRAFDTYWSIPASATTAKNGEWKKGPGLAFFKAVHDALPTARLIAEDLGELFQSVRDLRDATGLPGMTILQFAFGGEADNLYLPHNLQANSVVYPGTHDNNTTIGWYRSASEKERDYVRRYFRIGGEEIGWDFIRVAYASVSNLAVIPMQDFFSLGAEARFNTPGEAAGNWQWRYSEQQLRQLHHEGGAAYLRDLATLYGRL</sequence>
<reference evidence="11 12" key="1">
    <citation type="submission" date="2019-07" db="EMBL/GenBank/DDBJ databases">
        <title>Description of 53C-WASEF.</title>
        <authorList>
            <person name="Pitt A."/>
            <person name="Hahn M.W."/>
        </authorList>
    </citation>
    <scope>NUCLEOTIDE SEQUENCE [LARGE SCALE GENOMIC DNA]</scope>
    <source>
        <strain evidence="11 12">53C-WASEF</strain>
    </source>
</reference>